<organism evidence="1 2">
    <name type="scientific">Pseudomonas phage PaBG</name>
    <dbReference type="NCBI Taxonomy" id="1335230"/>
    <lineage>
        <taxon>Viruses</taxon>
        <taxon>Duplodnaviria</taxon>
        <taxon>Heunggongvirae</taxon>
        <taxon>Uroviricota</taxon>
        <taxon>Caudoviricetes</taxon>
        <taxon>Baikalvirus</taxon>
        <taxon>Baikalvirus PaBG</taxon>
    </lineage>
</organism>
<evidence type="ECO:0000313" key="1">
    <source>
        <dbReference type="EMBL" id="AGS81990.1"/>
    </source>
</evidence>
<proteinExistence type="predicted"/>
<dbReference type="EMBL" id="KF147891">
    <property type="protein sequence ID" value="AGS81990.1"/>
    <property type="molecule type" value="Genomic_DNA"/>
</dbReference>
<keyword evidence="2" id="KW-1185">Reference proteome</keyword>
<sequence length="87" mass="9675">MSESMVVYVTPADLEEIRRLRVDAEMSGDQTKLVGFIQGCCTRNGGTFNRERALRGANTQLQVLKPAEHVQIKLTVAHEEPFDGQEG</sequence>
<protein>
    <submittedName>
        <fullName evidence="1">Uncharacterized protein</fullName>
    </submittedName>
</protein>
<accession>S5VZJ8</accession>
<evidence type="ECO:0000313" key="2">
    <source>
        <dbReference type="Proteomes" id="UP000015545"/>
    </source>
</evidence>
<dbReference type="RefSeq" id="YP_008433437.1">
    <property type="nucleotide sequence ID" value="NC_022096.1"/>
</dbReference>
<name>S5VZJ8_9CAUD</name>
<reference evidence="1 2" key="1">
    <citation type="journal article" date="2014" name="Genome Announc.">
        <title>Complete Genome Sequence of the Novel Giant Pseudomonas Phage PaBG.</title>
        <authorList>
            <person name="Sykilinda N.N."/>
            <person name="Bondar A.A."/>
            <person name="Gorshkova A.S."/>
            <person name="Kurochkina L.P."/>
            <person name="Kulikov E.E."/>
            <person name="Shneider M.M."/>
            <person name="Kadykov V.A."/>
            <person name="Solovjeva N.V."/>
            <person name="Kabilov M.R."/>
            <person name="Mesyanzhinov V.V."/>
            <person name="Vlassov V.V."/>
            <person name="Drukker V.V."/>
            <person name="Miroshnikov K.A."/>
        </authorList>
    </citation>
    <scope>NUCLEOTIDE SEQUENCE [LARGE SCALE GENOMIC DNA]</scope>
</reference>
<dbReference type="KEGG" id="vg:16574792"/>
<gene>
    <name evidence="1" type="ORF">PaBG_00106</name>
</gene>
<dbReference type="Proteomes" id="UP000015545">
    <property type="component" value="Segment"/>
</dbReference>